<dbReference type="OMA" id="VACCFFF"/>
<evidence type="ECO:0000313" key="1">
    <source>
        <dbReference type="Ensembl" id="ENSSTUP00000079170.1"/>
    </source>
</evidence>
<evidence type="ECO:0000313" key="2">
    <source>
        <dbReference type="Proteomes" id="UP000472277"/>
    </source>
</evidence>
<dbReference type="GeneTree" id="ENSGT01140000284123"/>
<proteinExistence type="predicted"/>
<reference evidence="1" key="1">
    <citation type="submission" date="2025-08" db="UniProtKB">
        <authorList>
            <consortium name="Ensembl"/>
        </authorList>
    </citation>
    <scope>IDENTIFICATION</scope>
</reference>
<keyword evidence="2" id="KW-1185">Reference proteome</keyword>
<dbReference type="Ensembl" id="ENSSTUT00000084295.1">
    <property type="protein sequence ID" value="ENSSTUP00000079170.1"/>
    <property type="gene ID" value="ENSSTUG00000034940.1"/>
</dbReference>
<dbReference type="Proteomes" id="UP000472277">
    <property type="component" value="Chromosome 21"/>
</dbReference>
<name>A0A674C5V9_SALTR</name>
<organism evidence="1 2">
    <name type="scientific">Salmo trutta</name>
    <name type="common">Brown trout</name>
    <dbReference type="NCBI Taxonomy" id="8032"/>
    <lineage>
        <taxon>Eukaryota</taxon>
        <taxon>Metazoa</taxon>
        <taxon>Chordata</taxon>
        <taxon>Craniata</taxon>
        <taxon>Vertebrata</taxon>
        <taxon>Euteleostomi</taxon>
        <taxon>Actinopterygii</taxon>
        <taxon>Neopterygii</taxon>
        <taxon>Teleostei</taxon>
        <taxon>Protacanthopterygii</taxon>
        <taxon>Salmoniformes</taxon>
        <taxon>Salmonidae</taxon>
        <taxon>Salmoninae</taxon>
        <taxon>Salmo</taxon>
    </lineage>
</organism>
<protein>
    <submittedName>
        <fullName evidence="1">Uncharacterized protein</fullName>
    </submittedName>
</protein>
<sequence>MTSQMAQLEVKLQAELQSTAKVVACCFFFPTRAPDGTTGEGIGTVWVYDAVVQNRKRNTSGTYLCELDHFPLLLSIHLHFSHLADTLIQSN</sequence>
<dbReference type="AlphaFoldDB" id="A0A674C5V9"/>
<dbReference type="InParanoid" id="A0A674C5V9"/>
<accession>A0A674C5V9</accession>
<reference evidence="1" key="2">
    <citation type="submission" date="2025-09" db="UniProtKB">
        <authorList>
            <consortium name="Ensembl"/>
        </authorList>
    </citation>
    <scope>IDENTIFICATION</scope>
</reference>